<keyword evidence="3" id="KW-1185">Reference proteome</keyword>
<dbReference type="Proteomes" id="UP000219338">
    <property type="component" value="Unassembled WGS sequence"/>
</dbReference>
<dbReference type="STRING" id="47428.A0A284QTS9"/>
<evidence type="ECO:0000256" key="1">
    <source>
        <dbReference type="SAM" id="MobiDB-lite"/>
    </source>
</evidence>
<proteinExistence type="predicted"/>
<dbReference type="EMBL" id="FUEG01000002">
    <property type="protein sequence ID" value="SJK99880.1"/>
    <property type="molecule type" value="Genomic_DNA"/>
</dbReference>
<dbReference type="OrthoDB" id="5552562at2759"/>
<sequence>MSTTFTYLPDTEDSQRKRTGIFSIDDISASTSKENPELFGSVSVEGQSSHREIYTHFNFTTQHSNLKFETSNLFNTPRGISHHWWTGIFDGYRKYSVPETLASQPTNRGRSDSLDTKDDDKEEPKTPTHTPHRHDPDDDPSDNQPDGLRGPGGPGGPDGPDGPNGPGSPGGLNLRTKVKKPDTFNSLDLQKLKAFIVSLQLNFNDRPVAFAIDASKVNYTIFFLSGTTLDWFESDILCLNL</sequence>
<feature type="region of interest" description="Disordered" evidence="1">
    <location>
        <begin position="100"/>
        <end position="178"/>
    </location>
</feature>
<feature type="compositionally biased region" description="Gly residues" evidence="1">
    <location>
        <begin position="149"/>
        <end position="170"/>
    </location>
</feature>
<evidence type="ECO:0000313" key="3">
    <source>
        <dbReference type="Proteomes" id="UP000219338"/>
    </source>
</evidence>
<protein>
    <submittedName>
        <fullName evidence="2">Uncharacterized protein</fullName>
    </submittedName>
</protein>
<organism evidence="2 3">
    <name type="scientific">Armillaria ostoyae</name>
    <name type="common">Armillaria root rot fungus</name>
    <dbReference type="NCBI Taxonomy" id="47428"/>
    <lineage>
        <taxon>Eukaryota</taxon>
        <taxon>Fungi</taxon>
        <taxon>Dikarya</taxon>
        <taxon>Basidiomycota</taxon>
        <taxon>Agaricomycotina</taxon>
        <taxon>Agaricomycetes</taxon>
        <taxon>Agaricomycetidae</taxon>
        <taxon>Agaricales</taxon>
        <taxon>Marasmiineae</taxon>
        <taxon>Physalacriaceae</taxon>
        <taxon>Armillaria</taxon>
    </lineage>
</organism>
<accession>A0A284QTS9</accession>
<reference evidence="3" key="1">
    <citation type="journal article" date="2017" name="Nat. Ecol. Evol.">
        <title>Genome expansion and lineage-specific genetic innovations in the forest pathogenic fungi Armillaria.</title>
        <authorList>
            <person name="Sipos G."/>
            <person name="Prasanna A.N."/>
            <person name="Walter M.C."/>
            <person name="O'Connor E."/>
            <person name="Balint B."/>
            <person name="Krizsan K."/>
            <person name="Kiss B."/>
            <person name="Hess J."/>
            <person name="Varga T."/>
            <person name="Slot J."/>
            <person name="Riley R."/>
            <person name="Boka B."/>
            <person name="Rigling D."/>
            <person name="Barry K."/>
            <person name="Lee J."/>
            <person name="Mihaltcheva S."/>
            <person name="LaButti K."/>
            <person name="Lipzen A."/>
            <person name="Waldron R."/>
            <person name="Moloney N.M."/>
            <person name="Sperisen C."/>
            <person name="Kredics L."/>
            <person name="Vagvoelgyi C."/>
            <person name="Patrignani A."/>
            <person name="Fitzpatrick D."/>
            <person name="Nagy I."/>
            <person name="Doyle S."/>
            <person name="Anderson J.B."/>
            <person name="Grigoriev I.V."/>
            <person name="Gueldener U."/>
            <person name="Muensterkoetter M."/>
            <person name="Nagy L.G."/>
        </authorList>
    </citation>
    <scope>NUCLEOTIDE SEQUENCE [LARGE SCALE GENOMIC DNA]</scope>
    <source>
        <strain evidence="3">C18/9</strain>
    </source>
</reference>
<dbReference type="AlphaFoldDB" id="A0A284QTS9"/>
<feature type="compositionally biased region" description="Basic and acidic residues" evidence="1">
    <location>
        <begin position="109"/>
        <end position="126"/>
    </location>
</feature>
<name>A0A284QTS9_ARMOS</name>
<gene>
    <name evidence="2" type="ORF">ARMOST_03191</name>
</gene>
<evidence type="ECO:0000313" key="2">
    <source>
        <dbReference type="EMBL" id="SJK99880.1"/>
    </source>
</evidence>